<dbReference type="PROSITE" id="PS51233">
    <property type="entry name" value="VWFD"/>
    <property type="match status" value="1"/>
</dbReference>
<dbReference type="EMBL" id="LJIJ01000171">
    <property type="protein sequence ID" value="ODN01102.1"/>
    <property type="molecule type" value="Genomic_DNA"/>
</dbReference>
<dbReference type="InterPro" id="IPR001846">
    <property type="entry name" value="VWF_type-D"/>
</dbReference>
<dbReference type="STRING" id="48709.A0A1D2N793"/>
<protein>
    <submittedName>
        <fullName evidence="3">Apolipophorin</fullName>
    </submittedName>
</protein>
<evidence type="ECO:0000259" key="2">
    <source>
        <dbReference type="PROSITE" id="PS51233"/>
    </source>
</evidence>
<sequence>MSDPEGYALFWGQLTGHYPHFVVNGESNVTGIIPSPSANFSVDFGKPYFTMCAVHDLTNGVFAEGGVVDSRNAIFDITESYDNFRFSDVNFYLRLNHSRLITSKLKWRPELFSEIKASPFQSQLIRFNKQHFHFDNNYKTEGGPEDLNFTMDIEALQTYLIEMYNDNELYLQDIHDFVQLFAEEVVARIKASIERYRRELASPAKLLEKAVEWIVAKFHEIYEHLSTTWSNYMSNSGEGFSSTLEKLRQLFFLYLNDGLQLVEELFFQVYQSLSTFASKIYAQLGGIVERYRPIVMAHLHELEASVYNVVMRVLDFFYETKEAVMQSPYYQKLQKLAEDLDELYRDIRENDFETIFNKYFGMLKNFISRKLSELSQLKLPLGKLGERLELMLNGMVETEVIQDFKEGFKTAVEQVKWLIRYTEIDVLIPKVVLTLISKGKSIFFMTAIDTASNFQQAKTKFIFDSGKGIISLEQKLPMSLAAFNETPSFRELPEYQVVLKAQELFQSSEGSLWNVYHSANSKGNLLNLIPPFDGHAMLVGSHYFFTFDGLIYNHEGRCVHLLAADLVEGNFSVSLQYESKSEPSDGGIKTPSPYYIVVASGHNTLIIDLKENGLKDPKRNLKATLSLPIQMANLRGYRDSDMLVVESPKGLRVSCNTLYQICQLKVSGWYSRKVAGVLGTMDMEPVTDIRLANAKYTANLSEFFNSWDVSDDTAESCSDSSSSGMLGRKVGIMSPLHASCQRAFQSTFSSMQPCFSVIDVEPYIEMCLTAGEETQKGSVPSMCSSAVAYASQCRGRGVWVKIPSSCIKCDMNGEAMMDRDMKVISSPPLGSPSSRSTDVVFIVEAKDCNRALRTRRKIDTVVTALEEEFVKKRFKDNRYAAVVYGGDGVFEQPRPVVQNGEIFTTSENVGGYLTSIVMGKGNNDTFQALWYALHKLKFRPGVSKTFILLPCSSCNPKEMSVDYSTIHYAMLEQDAKLHILMNNEFTFDSKNLAKKFFGFDSTLGFTKSDGMKGRLRGDSSIQQQIFLPRRTLGYCAPLALETNGTIFSGKKLQNRREKIVTLFTTVFSRRVVQTASPADCQTCYCLQDEDVGAGKIECFVCGYPRYKPLPDGYDDNTIDTDSDGKQSGAREEEEDAYEDMMVVVDGEDEDE</sequence>
<dbReference type="Pfam" id="PF08742">
    <property type="entry name" value="C8"/>
    <property type="match status" value="1"/>
</dbReference>
<dbReference type="OrthoDB" id="6484170at2759"/>
<dbReference type="PANTHER" id="PTHR37860:SF2">
    <property type="entry name" value="VITELLOGENIN DOMAIN-CONTAINING PROTEIN"/>
    <property type="match status" value="1"/>
</dbReference>
<keyword evidence="4" id="KW-1185">Reference proteome</keyword>
<dbReference type="PANTHER" id="PTHR37860">
    <property type="entry name" value="AGAP008810-PA"/>
    <property type="match status" value="1"/>
</dbReference>
<reference evidence="3 4" key="1">
    <citation type="journal article" date="2016" name="Genome Biol. Evol.">
        <title>Gene Family Evolution Reflects Adaptation to Soil Environmental Stressors in the Genome of the Collembolan Orchesella cincta.</title>
        <authorList>
            <person name="Faddeeva-Vakhrusheva A."/>
            <person name="Derks M.F."/>
            <person name="Anvar S.Y."/>
            <person name="Agamennone V."/>
            <person name="Suring W."/>
            <person name="Smit S."/>
            <person name="van Straalen N.M."/>
            <person name="Roelofs D."/>
        </authorList>
    </citation>
    <scope>NUCLEOTIDE SEQUENCE [LARGE SCALE GENOMIC DNA]</scope>
    <source>
        <tissue evidence="3">Mixed pool</tissue>
    </source>
</reference>
<evidence type="ECO:0000313" key="4">
    <source>
        <dbReference type="Proteomes" id="UP000094527"/>
    </source>
</evidence>
<evidence type="ECO:0000313" key="3">
    <source>
        <dbReference type="EMBL" id="ODN01102.1"/>
    </source>
</evidence>
<comment type="caution">
    <text evidence="3">The sequence shown here is derived from an EMBL/GenBank/DDBJ whole genome shotgun (WGS) entry which is preliminary data.</text>
</comment>
<accession>A0A1D2N793</accession>
<feature type="domain" description="VWFD" evidence="2">
    <location>
        <begin position="534"/>
        <end position="718"/>
    </location>
</feature>
<name>A0A1D2N793_ORCCI</name>
<dbReference type="Proteomes" id="UP000094527">
    <property type="component" value="Unassembled WGS sequence"/>
</dbReference>
<dbReference type="AlphaFoldDB" id="A0A1D2N793"/>
<proteinExistence type="predicted"/>
<gene>
    <name evidence="3" type="ORF">Ocin01_05580</name>
</gene>
<dbReference type="Pfam" id="PF00094">
    <property type="entry name" value="VWD"/>
    <property type="match status" value="1"/>
</dbReference>
<feature type="compositionally biased region" description="Acidic residues" evidence="1">
    <location>
        <begin position="1112"/>
        <end position="1121"/>
    </location>
</feature>
<dbReference type="InterPro" id="IPR014853">
    <property type="entry name" value="VWF/SSPO/ZAN-like_Cys-rich_dom"/>
</dbReference>
<evidence type="ECO:0000256" key="1">
    <source>
        <dbReference type="SAM" id="MobiDB-lite"/>
    </source>
</evidence>
<organism evidence="3 4">
    <name type="scientific">Orchesella cincta</name>
    <name type="common">Springtail</name>
    <name type="synonym">Podura cincta</name>
    <dbReference type="NCBI Taxonomy" id="48709"/>
    <lineage>
        <taxon>Eukaryota</taxon>
        <taxon>Metazoa</taxon>
        <taxon>Ecdysozoa</taxon>
        <taxon>Arthropoda</taxon>
        <taxon>Hexapoda</taxon>
        <taxon>Collembola</taxon>
        <taxon>Entomobryomorpha</taxon>
        <taxon>Entomobryoidea</taxon>
        <taxon>Orchesellidae</taxon>
        <taxon>Orchesellinae</taxon>
        <taxon>Orchesella</taxon>
    </lineage>
</organism>
<dbReference type="OMA" id="NIWRTEN"/>
<dbReference type="SMART" id="SM00216">
    <property type="entry name" value="VWD"/>
    <property type="match status" value="1"/>
</dbReference>
<feature type="region of interest" description="Disordered" evidence="1">
    <location>
        <begin position="1112"/>
        <end position="1151"/>
    </location>
</feature>